<sequence>MYTVKEVSRLLGLSEHTIRFYSDKGLVPSLRRDKNNNRIFDEEAINWLTGVKYLRDCGMPLHAIRHYIELCLEGDETIPQRYQIILEQKEAAQAQLAEAQKRLSYLEKKAALYEETMEKHIPDPMNPATWPSKSVV</sequence>
<dbReference type="Gene3D" id="1.10.1660.10">
    <property type="match status" value="1"/>
</dbReference>
<evidence type="ECO:0000259" key="3">
    <source>
        <dbReference type="PROSITE" id="PS50937"/>
    </source>
</evidence>
<accession>A0A923NK37</accession>
<dbReference type="SMART" id="SM00422">
    <property type="entry name" value="HTH_MERR"/>
    <property type="match status" value="1"/>
</dbReference>
<dbReference type="InterPro" id="IPR000551">
    <property type="entry name" value="MerR-type_HTH_dom"/>
</dbReference>
<dbReference type="PROSITE" id="PS50937">
    <property type="entry name" value="HTH_MERR_2"/>
    <property type="match status" value="1"/>
</dbReference>
<keyword evidence="2" id="KW-0175">Coiled coil</keyword>
<proteinExistence type="predicted"/>
<dbReference type="EMBL" id="JACRYT010000004">
    <property type="protein sequence ID" value="MBC6679416.1"/>
    <property type="molecule type" value="Genomic_DNA"/>
</dbReference>
<comment type="caution">
    <text evidence="4">The sequence shown here is derived from an EMBL/GenBank/DDBJ whole genome shotgun (WGS) entry which is preliminary data.</text>
</comment>
<dbReference type="CDD" id="cd01109">
    <property type="entry name" value="HTH_YyaN"/>
    <property type="match status" value="1"/>
</dbReference>
<evidence type="ECO:0000313" key="5">
    <source>
        <dbReference type="Proteomes" id="UP000602647"/>
    </source>
</evidence>
<evidence type="ECO:0000256" key="2">
    <source>
        <dbReference type="SAM" id="Coils"/>
    </source>
</evidence>
<keyword evidence="5" id="KW-1185">Reference proteome</keyword>
<reference evidence="4" key="1">
    <citation type="submission" date="2020-08" db="EMBL/GenBank/DDBJ databases">
        <title>Genome public.</title>
        <authorList>
            <person name="Liu C."/>
            <person name="Sun Q."/>
        </authorList>
    </citation>
    <scope>NUCLEOTIDE SEQUENCE</scope>
    <source>
        <strain evidence="4">BX12</strain>
    </source>
</reference>
<dbReference type="PRINTS" id="PR00040">
    <property type="entry name" value="HTHMERR"/>
</dbReference>
<feature type="domain" description="HTH merR-type" evidence="3">
    <location>
        <begin position="1"/>
        <end position="70"/>
    </location>
</feature>
<dbReference type="AlphaFoldDB" id="A0A923NK37"/>
<dbReference type="InterPro" id="IPR047057">
    <property type="entry name" value="MerR_fam"/>
</dbReference>
<evidence type="ECO:0000313" key="4">
    <source>
        <dbReference type="EMBL" id="MBC6679416.1"/>
    </source>
</evidence>
<dbReference type="PANTHER" id="PTHR30204">
    <property type="entry name" value="REDOX-CYCLING DRUG-SENSING TRANSCRIPTIONAL ACTIVATOR SOXR"/>
    <property type="match status" value="1"/>
</dbReference>
<dbReference type="Proteomes" id="UP000602647">
    <property type="component" value="Unassembled WGS sequence"/>
</dbReference>
<dbReference type="PANTHER" id="PTHR30204:SF82">
    <property type="entry name" value="TRANSCRIPTIONAL REGULATOR, MERR FAMILY"/>
    <property type="match status" value="1"/>
</dbReference>
<feature type="coiled-coil region" evidence="2">
    <location>
        <begin position="82"/>
        <end position="116"/>
    </location>
</feature>
<dbReference type="SUPFAM" id="SSF46955">
    <property type="entry name" value="Putative DNA-binding domain"/>
    <property type="match status" value="1"/>
</dbReference>
<keyword evidence="1" id="KW-0238">DNA-binding</keyword>
<dbReference type="GO" id="GO:0003677">
    <property type="term" value="F:DNA binding"/>
    <property type="evidence" value="ECO:0007669"/>
    <property type="project" value="UniProtKB-KW"/>
</dbReference>
<organism evidence="4 5">
    <name type="scientific">Zhenpiania hominis</name>
    <dbReference type="NCBI Taxonomy" id="2763644"/>
    <lineage>
        <taxon>Bacteria</taxon>
        <taxon>Bacillati</taxon>
        <taxon>Bacillota</taxon>
        <taxon>Clostridia</taxon>
        <taxon>Peptostreptococcales</taxon>
        <taxon>Anaerovoracaceae</taxon>
        <taxon>Zhenpiania</taxon>
    </lineage>
</organism>
<dbReference type="Pfam" id="PF13411">
    <property type="entry name" value="MerR_1"/>
    <property type="match status" value="1"/>
</dbReference>
<gene>
    <name evidence="4" type="ORF">H9L42_06210</name>
</gene>
<dbReference type="InterPro" id="IPR009061">
    <property type="entry name" value="DNA-bd_dom_put_sf"/>
</dbReference>
<protein>
    <submittedName>
        <fullName evidence="4">MerR family transcriptional regulator</fullName>
    </submittedName>
</protein>
<dbReference type="RefSeq" id="WP_187302522.1">
    <property type="nucleotide sequence ID" value="NZ_CBCTON010000010.1"/>
</dbReference>
<dbReference type="GO" id="GO:0003700">
    <property type="term" value="F:DNA-binding transcription factor activity"/>
    <property type="evidence" value="ECO:0007669"/>
    <property type="project" value="InterPro"/>
</dbReference>
<evidence type="ECO:0000256" key="1">
    <source>
        <dbReference type="ARBA" id="ARBA00023125"/>
    </source>
</evidence>
<name>A0A923NK37_9FIRM</name>